<evidence type="ECO:0000256" key="6">
    <source>
        <dbReference type="ARBA" id="ARBA00023136"/>
    </source>
</evidence>
<evidence type="ECO:0000256" key="4">
    <source>
        <dbReference type="ARBA" id="ARBA00022692"/>
    </source>
</evidence>
<dbReference type="PANTHER" id="PTHR33452:SF1">
    <property type="entry name" value="INNER MEMBRANE PROTEIN YPHA-RELATED"/>
    <property type="match status" value="1"/>
</dbReference>
<dbReference type="RefSeq" id="WP_261954124.1">
    <property type="nucleotide sequence ID" value="NZ_AP026073.1"/>
</dbReference>
<reference evidence="8" key="1">
    <citation type="submission" date="2022-06" db="EMBL/GenBank/DDBJ databases">
        <title>Complete genome sequence of Streptomyces nigrescens HEK616.</title>
        <authorList>
            <person name="Asamizu S."/>
            <person name="Onaka H."/>
        </authorList>
    </citation>
    <scope>NUCLEOTIDE SEQUENCE</scope>
    <source>
        <strain evidence="8">HEK616</strain>
    </source>
</reference>
<dbReference type="EMBL" id="AP026073">
    <property type="protein sequence ID" value="BDM70375.1"/>
    <property type="molecule type" value="Genomic_DNA"/>
</dbReference>
<evidence type="ECO:0000256" key="5">
    <source>
        <dbReference type="ARBA" id="ARBA00022989"/>
    </source>
</evidence>
<dbReference type="InterPro" id="IPR051907">
    <property type="entry name" value="DoxX-like_oxidoreductase"/>
</dbReference>
<dbReference type="Pfam" id="PF07681">
    <property type="entry name" value="DoxX"/>
    <property type="match status" value="1"/>
</dbReference>
<evidence type="ECO:0000256" key="1">
    <source>
        <dbReference type="ARBA" id="ARBA00004651"/>
    </source>
</evidence>
<comment type="similarity">
    <text evidence="2">Belongs to the DoxX family.</text>
</comment>
<keyword evidence="5 7" id="KW-1133">Transmembrane helix</keyword>
<accession>A0ABM7ZVJ4</accession>
<name>A0ABM7ZVJ4_STRNI</name>
<evidence type="ECO:0000313" key="8">
    <source>
        <dbReference type="EMBL" id="BDM70375.1"/>
    </source>
</evidence>
<keyword evidence="6 7" id="KW-0472">Membrane</keyword>
<keyword evidence="3" id="KW-1003">Cell membrane</keyword>
<feature type="transmembrane region" description="Helical" evidence="7">
    <location>
        <begin position="126"/>
        <end position="148"/>
    </location>
</feature>
<comment type="subcellular location">
    <subcellularLocation>
        <location evidence="1">Cell membrane</location>
        <topology evidence="1">Multi-pass membrane protein</topology>
    </subcellularLocation>
</comment>
<gene>
    <name evidence="8" type="ORF">HEK616_38620</name>
</gene>
<sequence>MRLLAERRPDVQARSDALRSPPLGADLGLLLLRLTVGLLMAGHGAQKLFGFYDGYGLGGTGRAFAALGFHPGRFYAGLAGASEFLGGLGLAAGLFTPLAAAAVIGVMINAMILGVPHGLWTTDGGIEYPLCLGAVALSIAAIGPGRFALDRPFRWRDGGLGCAAFALGVGGLGAALVQLLGL</sequence>
<feature type="transmembrane region" description="Helical" evidence="7">
    <location>
        <begin position="160"/>
        <end position="180"/>
    </location>
</feature>
<keyword evidence="9" id="KW-1185">Reference proteome</keyword>
<organism evidence="8 9">
    <name type="scientific">Streptomyces nigrescens</name>
    <dbReference type="NCBI Taxonomy" id="1920"/>
    <lineage>
        <taxon>Bacteria</taxon>
        <taxon>Bacillati</taxon>
        <taxon>Actinomycetota</taxon>
        <taxon>Actinomycetes</taxon>
        <taxon>Kitasatosporales</taxon>
        <taxon>Streptomycetaceae</taxon>
        <taxon>Streptomyces</taxon>
    </lineage>
</organism>
<proteinExistence type="inferred from homology"/>
<evidence type="ECO:0000256" key="3">
    <source>
        <dbReference type="ARBA" id="ARBA00022475"/>
    </source>
</evidence>
<keyword evidence="4 7" id="KW-0812">Transmembrane</keyword>
<evidence type="ECO:0000256" key="2">
    <source>
        <dbReference type="ARBA" id="ARBA00006679"/>
    </source>
</evidence>
<dbReference type="Proteomes" id="UP001059597">
    <property type="component" value="Chromosome"/>
</dbReference>
<evidence type="ECO:0008006" key="10">
    <source>
        <dbReference type="Google" id="ProtNLM"/>
    </source>
</evidence>
<protein>
    <recommendedName>
        <fullName evidence="10">DoxX family protein</fullName>
    </recommendedName>
</protein>
<feature type="transmembrane region" description="Helical" evidence="7">
    <location>
        <begin position="88"/>
        <end position="114"/>
    </location>
</feature>
<dbReference type="PANTHER" id="PTHR33452">
    <property type="entry name" value="OXIDOREDUCTASE CATD-RELATED"/>
    <property type="match status" value="1"/>
</dbReference>
<evidence type="ECO:0000256" key="7">
    <source>
        <dbReference type="SAM" id="Phobius"/>
    </source>
</evidence>
<dbReference type="InterPro" id="IPR032808">
    <property type="entry name" value="DoxX"/>
</dbReference>
<evidence type="ECO:0000313" key="9">
    <source>
        <dbReference type="Proteomes" id="UP001059597"/>
    </source>
</evidence>